<dbReference type="RefSeq" id="WP_106302150.1">
    <property type="nucleotide sequence ID" value="NZ_PVWO01000063.1"/>
</dbReference>
<keyword evidence="1" id="KW-0229">DNA integration</keyword>
<dbReference type="OrthoDB" id="9797501at2"/>
<dbReference type="GO" id="GO:0015074">
    <property type="term" value="P:DNA integration"/>
    <property type="evidence" value="ECO:0007669"/>
    <property type="project" value="UniProtKB-KW"/>
</dbReference>
<keyword evidence="3" id="KW-0233">DNA recombination</keyword>
<organism evidence="7 8">
    <name type="scientific">Chamaesiphon polymorphus CCALA 037</name>
    <dbReference type="NCBI Taxonomy" id="2107692"/>
    <lineage>
        <taxon>Bacteria</taxon>
        <taxon>Bacillati</taxon>
        <taxon>Cyanobacteriota</taxon>
        <taxon>Cyanophyceae</taxon>
        <taxon>Gomontiellales</taxon>
        <taxon>Chamaesiphonaceae</taxon>
        <taxon>Chamaesiphon</taxon>
    </lineage>
</organism>
<keyword evidence="8" id="KW-1185">Reference proteome</keyword>
<dbReference type="PANTHER" id="PTHR30461:SF2">
    <property type="entry name" value="SERINE RECOMBINASE PINE-RELATED"/>
    <property type="match status" value="1"/>
</dbReference>
<dbReference type="InterPro" id="IPR006118">
    <property type="entry name" value="Recombinase_CS"/>
</dbReference>
<dbReference type="InterPro" id="IPR050639">
    <property type="entry name" value="SSR_resolvase"/>
</dbReference>
<name>A0A2T1GJ32_9CYAN</name>
<feature type="active site" description="O-(5'-phospho-DNA)-serine intermediate" evidence="4 5">
    <location>
        <position position="10"/>
    </location>
</feature>
<evidence type="ECO:0000256" key="3">
    <source>
        <dbReference type="ARBA" id="ARBA00023172"/>
    </source>
</evidence>
<dbReference type="Gene3D" id="3.40.50.1390">
    <property type="entry name" value="Resolvase, N-terminal catalytic domain"/>
    <property type="match status" value="1"/>
</dbReference>
<evidence type="ECO:0000256" key="1">
    <source>
        <dbReference type="ARBA" id="ARBA00022908"/>
    </source>
</evidence>
<dbReference type="Proteomes" id="UP000238937">
    <property type="component" value="Unassembled WGS sequence"/>
</dbReference>
<evidence type="ECO:0000259" key="6">
    <source>
        <dbReference type="PROSITE" id="PS51736"/>
    </source>
</evidence>
<evidence type="ECO:0000313" key="7">
    <source>
        <dbReference type="EMBL" id="PSB57751.1"/>
    </source>
</evidence>
<protein>
    <submittedName>
        <fullName evidence="7">DNA resolvase</fullName>
    </submittedName>
</protein>
<evidence type="ECO:0000256" key="5">
    <source>
        <dbReference type="PROSITE-ProRule" id="PRU10137"/>
    </source>
</evidence>
<dbReference type="EMBL" id="PVWO01000063">
    <property type="protein sequence ID" value="PSB57751.1"/>
    <property type="molecule type" value="Genomic_DNA"/>
</dbReference>
<keyword evidence="2" id="KW-0238">DNA-binding</keyword>
<proteinExistence type="predicted"/>
<dbReference type="SUPFAM" id="SSF53041">
    <property type="entry name" value="Resolvase-like"/>
    <property type="match status" value="1"/>
</dbReference>
<dbReference type="PANTHER" id="PTHR30461">
    <property type="entry name" value="DNA-INVERTASE FROM LAMBDOID PROPHAGE"/>
    <property type="match status" value="1"/>
</dbReference>
<dbReference type="PROSITE" id="PS00397">
    <property type="entry name" value="RECOMBINASES_1"/>
    <property type="match status" value="1"/>
</dbReference>
<sequence length="199" mass="22494">MKVAIYARVSTHDQNCERQIKDLTEYAARCGYQVVGVWSETMSGMKVDRVQRKEVMKIARARDIDAVLVSELTRWGRSTIDLINTLNELHSWKVSLIAQNGFQCDLSTPHGKMILGIMATLAEFERDLFSERVKSGVALARSKGKVFGRKPGSKADKYRDEIKSLSEDGKSIRVIAKHLGISRNMVERQLEKTKKHLSA</sequence>
<dbReference type="Gene3D" id="1.10.10.10">
    <property type="entry name" value="Winged helix-like DNA-binding domain superfamily/Winged helix DNA-binding domain"/>
    <property type="match status" value="1"/>
</dbReference>
<evidence type="ECO:0000256" key="2">
    <source>
        <dbReference type="ARBA" id="ARBA00023125"/>
    </source>
</evidence>
<evidence type="ECO:0000256" key="4">
    <source>
        <dbReference type="PIRSR" id="PIRSR606118-50"/>
    </source>
</evidence>
<dbReference type="PROSITE" id="PS51736">
    <property type="entry name" value="RECOMBINASES_3"/>
    <property type="match status" value="1"/>
</dbReference>
<gene>
    <name evidence="7" type="ORF">C7B77_07260</name>
</gene>
<reference evidence="7 8" key="1">
    <citation type="submission" date="2018-03" db="EMBL/GenBank/DDBJ databases">
        <title>The ancient ancestry and fast evolution of plastids.</title>
        <authorList>
            <person name="Moore K.R."/>
            <person name="Magnabosco C."/>
            <person name="Momper L."/>
            <person name="Gold D.A."/>
            <person name="Bosak T."/>
            <person name="Fournier G.P."/>
        </authorList>
    </citation>
    <scope>NUCLEOTIDE SEQUENCE [LARGE SCALE GENOMIC DNA]</scope>
    <source>
        <strain evidence="7 8">CCALA 037</strain>
    </source>
</reference>
<dbReference type="AlphaFoldDB" id="A0A2T1GJ32"/>
<dbReference type="SMART" id="SM00857">
    <property type="entry name" value="Resolvase"/>
    <property type="match status" value="1"/>
</dbReference>
<dbReference type="InterPro" id="IPR036388">
    <property type="entry name" value="WH-like_DNA-bd_sf"/>
</dbReference>
<dbReference type="GO" id="GO:0000150">
    <property type="term" value="F:DNA strand exchange activity"/>
    <property type="evidence" value="ECO:0007669"/>
    <property type="project" value="InterPro"/>
</dbReference>
<comment type="caution">
    <text evidence="7">The sequence shown here is derived from an EMBL/GenBank/DDBJ whole genome shotgun (WGS) entry which is preliminary data.</text>
</comment>
<accession>A0A2T1GJ32</accession>
<dbReference type="CDD" id="cd03768">
    <property type="entry name" value="SR_ResInv"/>
    <property type="match status" value="1"/>
</dbReference>
<evidence type="ECO:0000313" key="8">
    <source>
        <dbReference type="Proteomes" id="UP000238937"/>
    </source>
</evidence>
<feature type="domain" description="Resolvase/invertase-type recombinase catalytic" evidence="6">
    <location>
        <begin position="2"/>
        <end position="144"/>
    </location>
</feature>
<dbReference type="InterPro" id="IPR036162">
    <property type="entry name" value="Resolvase-like_N_sf"/>
</dbReference>
<dbReference type="InterPro" id="IPR006119">
    <property type="entry name" value="Resolv_N"/>
</dbReference>
<dbReference type="GO" id="GO:0003677">
    <property type="term" value="F:DNA binding"/>
    <property type="evidence" value="ECO:0007669"/>
    <property type="project" value="UniProtKB-KW"/>
</dbReference>
<dbReference type="Pfam" id="PF00239">
    <property type="entry name" value="Resolvase"/>
    <property type="match status" value="1"/>
</dbReference>